<dbReference type="EC" id="4.2.1.1" evidence="2"/>
<evidence type="ECO:0000256" key="5">
    <source>
        <dbReference type="ARBA" id="ARBA00023239"/>
    </source>
</evidence>
<dbReference type="InterPro" id="IPR006311">
    <property type="entry name" value="TAT_signal"/>
</dbReference>
<dbReference type="AlphaFoldDB" id="A0A0V7ZXV6"/>
<evidence type="ECO:0000256" key="3">
    <source>
        <dbReference type="ARBA" id="ARBA00022723"/>
    </source>
</evidence>
<evidence type="ECO:0000256" key="6">
    <source>
        <dbReference type="ARBA" id="ARBA00048348"/>
    </source>
</evidence>
<evidence type="ECO:0000256" key="1">
    <source>
        <dbReference type="ARBA" id="ARBA00006217"/>
    </source>
</evidence>
<dbReference type="PROSITE" id="PS00704">
    <property type="entry name" value="PROK_CO2_ANHYDRASE_1"/>
    <property type="match status" value="1"/>
</dbReference>
<feature type="binding site" evidence="7">
    <location>
        <position position="146"/>
    </location>
    <ligand>
        <name>Zn(2+)</name>
        <dbReference type="ChEBI" id="CHEBI:29105"/>
    </ligand>
</feature>
<dbReference type="Pfam" id="PF00484">
    <property type="entry name" value="Pro_CA"/>
    <property type="match status" value="1"/>
</dbReference>
<dbReference type="InterPro" id="IPR015892">
    <property type="entry name" value="Carbonic_anhydrase_CS"/>
</dbReference>
<dbReference type="GO" id="GO:0004089">
    <property type="term" value="F:carbonate dehydratase activity"/>
    <property type="evidence" value="ECO:0007669"/>
    <property type="project" value="UniProtKB-EC"/>
</dbReference>
<dbReference type="PROSITE" id="PS51318">
    <property type="entry name" value="TAT"/>
    <property type="match status" value="1"/>
</dbReference>
<keyword evidence="9" id="KW-1185">Reference proteome</keyword>
<evidence type="ECO:0000256" key="4">
    <source>
        <dbReference type="ARBA" id="ARBA00022833"/>
    </source>
</evidence>
<dbReference type="Gene3D" id="3.40.1050.10">
    <property type="entry name" value="Carbonic anhydrase"/>
    <property type="match status" value="1"/>
</dbReference>
<evidence type="ECO:0000256" key="2">
    <source>
        <dbReference type="ARBA" id="ARBA00012925"/>
    </source>
</evidence>
<dbReference type="GO" id="GO:0015976">
    <property type="term" value="P:carbon utilization"/>
    <property type="evidence" value="ECO:0007669"/>
    <property type="project" value="InterPro"/>
</dbReference>
<feature type="binding site" evidence="7">
    <location>
        <position position="90"/>
    </location>
    <ligand>
        <name>Zn(2+)</name>
        <dbReference type="ChEBI" id="CHEBI:29105"/>
    </ligand>
</feature>
<gene>
    <name evidence="8" type="ORF">BC008_35535</name>
</gene>
<dbReference type="PANTHER" id="PTHR11002:SF76">
    <property type="entry name" value="CARBONIC ANHYDRASE"/>
    <property type="match status" value="1"/>
</dbReference>
<dbReference type="RefSeq" id="WP_027845467.1">
    <property type="nucleotide sequence ID" value="NZ_LMTZ01000024.1"/>
</dbReference>
<feature type="binding site" evidence="7">
    <location>
        <position position="143"/>
    </location>
    <ligand>
        <name>Zn(2+)</name>
        <dbReference type="ChEBI" id="CHEBI:29105"/>
    </ligand>
</feature>
<dbReference type="PANTHER" id="PTHR11002">
    <property type="entry name" value="CARBONIC ANHYDRASE"/>
    <property type="match status" value="1"/>
</dbReference>
<evidence type="ECO:0000313" key="8">
    <source>
        <dbReference type="EMBL" id="KST69436.1"/>
    </source>
</evidence>
<protein>
    <recommendedName>
        <fullName evidence="2">carbonic anhydrase</fullName>
        <ecNumber evidence="2">4.2.1.1</ecNumber>
    </recommendedName>
</protein>
<dbReference type="Proteomes" id="UP000053372">
    <property type="component" value="Unassembled WGS sequence"/>
</dbReference>
<keyword evidence="4 7" id="KW-0862">Zinc</keyword>
<comment type="similarity">
    <text evidence="1">Belongs to the beta-class carbonic anhydrase family.</text>
</comment>
<comment type="caution">
    <text evidence="8">The sequence shown here is derived from an EMBL/GenBank/DDBJ whole genome shotgun (WGS) entry which is preliminary data.</text>
</comment>
<sequence>MKEHLSRRNLIRFGAGALGAGILAEELGSELISPQPAVAENNISPDEALQKLIDGNRRFLFREQKKPNRSYARLLQVANGQKPFASILSCADSRVPAEMLFDQGFGDLFVCRVAGNVATPEEIASLEYGAYKLGTKVIMVMGHKRCGAVTAAMTDGDFPGHISTLISAIKPAVKNVKGKYGDALENACKENALLQIKTLMTSPVLAKFVEDKKLKIVAGYYDLDTGKVSLVA</sequence>
<comment type="catalytic activity">
    <reaction evidence="6">
        <text>hydrogencarbonate + H(+) = CO2 + H2O</text>
        <dbReference type="Rhea" id="RHEA:10748"/>
        <dbReference type="ChEBI" id="CHEBI:15377"/>
        <dbReference type="ChEBI" id="CHEBI:15378"/>
        <dbReference type="ChEBI" id="CHEBI:16526"/>
        <dbReference type="ChEBI" id="CHEBI:17544"/>
        <dbReference type="EC" id="4.2.1.1"/>
    </reaction>
</comment>
<reference evidence="8 9" key="1">
    <citation type="journal article" date="2015" name="Genome Announc.">
        <title>Draft Genome of the Euendolithic (true boring) Cyanobacterium Mastigocoleus testarum strain BC008.</title>
        <authorList>
            <person name="Guida B.S."/>
            <person name="Garcia-Pichel F."/>
        </authorList>
    </citation>
    <scope>NUCLEOTIDE SEQUENCE [LARGE SCALE GENOMIC DNA]</scope>
    <source>
        <strain evidence="8 9">BC008</strain>
    </source>
</reference>
<proteinExistence type="inferred from homology"/>
<keyword evidence="5" id="KW-0456">Lyase</keyword>
<dbReference type="SUPFAM" id="SSF53056">
    <property type="entry name" value="beta-carbonic anhydrase, cab"/>
    <property type="match status" value="1"/>
</dbReference>
<dbReference type="InterPro" id="IPR036874">
    <property type="entry name" value="Carbonic_anhydrase_sf"/>
</dbReference>
<evidence type="ECO:0000256" key="7">
    <source>
        <dbReference type="PIRSR" id="PIRSR601765-1"/>
    </source>
</evidence>
<accession>A0A0V7ZXV6</accession>
<comment type="cofactor">
    <cofactor evidence="7">
        <name>Zn(2+)</name>
        <dbReference type="ChEBI" id="CHEBI:29105"/>
    </cofactor>
    <text evidence="7">Binds 1 zinc ion per subunit.</text>
</comment>
<feature type="binding site" evidence="7">
    <location>
        <position position="92"/>
    </location>
    <ligand>
        <name>Zn(2+)</name>
        <dbReference type="ChEBI" id="CHEBI:29105"/>
    </ligand>
</feature>
<dbReference type="InterPro" id="IPR001765">
    <property type="entry name" value="Carbonic_anhydrase"/>
</dbReference>
<dbReference type="EMBL" id="LMTZ01000024">
    <property type="protein sequence ID" value="KST69436.1"/>
    <property type="molecule type" value="Genomic_DNA"/>
</dbReference>
<keyword evidence="3 7" id="KW-0479">Metal-binding</keyword>
<dbReference type="GO" id="GO:0008270">
    <property type="term" value="F:zinc ion binding"/>
    <property type="evidence" value="ECO:0007669"/>
    <property type="project" value="InterPro"/>
</dbReference>
<evidence type="ECO:0000313" key="9">
    <source>
        <dbReference type="Proteomes" id="UP000053372"/>
    </source>
</evidence>
<name>A0A0V7ZXV6_9CYAN</name>
<organism evidence="8 9">
    <name type="scientific">Mastigocoleus testarum BC008</name>
    <dbReference type="NCBI Taxonomy" id="371196"/>
    <lineage>
        <taxon>Bacteria</taxon>
        <taxon>Bacillati</taxon>
        <taxon>Cyanobacteriota</taxon>
        <taxon>Cyanophyceae</taxon>
        <taxon>Nostocales</taxon>
        <taxon>Hapalosiphonaceae</taxon>
        <taxon>Mastigocoleus</taxon>
    </lineage>
</organism>
<dbReference type="CDD" id="cd03378">
    <property type="entry name" value="beta_CA_cladeC"/>
    <property type="match status" value="1"/>
</dbReference>
<dbReference type="SMART" id="SM00947">
    <property type="entry name" value="Pro_CA"/>
    <property type="match status" value="1"/>
</dbReference>
<dbReference type="OrthoDB" id="9797527at2"/>